<dbReference type="InterPro" id="IPR005500">
    <property type="entry name" value="DUF309"/>
</dbReference>
<keyword evidence="1" id="KW-0378">Hydrolase</keyword>
<dbReference type="RefSeq" id="WP_229121704.1">
    <property type="nucleotide sequence ID" value="NZ_CP064791.1"/>
</dbReference>
<accession>A0A897NM28</accession>
<gene>
    <name evidence="1" type="ORF">HSEST_0195</name>
</gene>
<dbReference type="PANTHER" id="PTHR34796:SF1">
    <property type="entry name" value="EXPRESSED PROTEIN"/>
    <property type="match status" value="1"/>
</dbReference>
<protein>
    <submittedName>
        <fullName evidence="1">Putative metal-dependent hydrolase</fullName>
    </submittedName>
</protein>
<evidence type="ECO:0000313" key="2">
    <source>
        <dbReference type="Proteomes" id="UP000663292"/>
    </source>
</evidence>
<evidence type="ECO:0000313" key="1">
    <source>
        <dbReference type="EMBL" id="QSG13748.1"/>
    </source>
</evidence>
<keyword evidence="2" id="KW-1185">Reference proteome</keyword>
<dbReference type="EMBL" id="CP064791">
    <property type="protein sequence ID" value="QSG13748.1"/>
    <property type="molecule type" value="Genomic_DNA"/>
</dbReference>
<dbReference type="SUPFAM" id="SSF140663">
    <property type="entry name" value="TTHA0068-like"/>
    <property type="match status" value="1"/>
</dbReference>
<dbReference type="Gene3D" id="1.10.3450.10">
    <property type="entry name" value="TTHA0068-like"/>
    <property type="match status" value="1"/>
</dbReference>
<reference evidence="1 2" key="1">
    <citation type="submission" date="2020-11" db="EMBL/GenBank/DDBJ databases">
        <title>Carbohydrate-dependent, anaerobic sulfur respiration: A novel catabolism in halophilic archaea.</title>
        <authorList>
            <person name="Sorokin D.Y."/>
            <person name="Messina E."/>
            <person name="Smedile F."/>
            <person name="La Cono V."/>
            <person name="Hallsworth J.E."/>
            <person name="Yakimov M.M."/>
        </authorList>
    </citation>
    <scope>NUCLEOTIDE SEQUENCE [LARGE SCALE GENOMIC DNA]</scope>
    <source>
        <strain evidence="1 2">HSR-Est</strain>
    </source>
</reference>
<dbReference type="AlphaFoldDB" id="A0A897NM28"/>
<organism evidence="1 2">
    <name type="scientific">Halapricum desulfuricans</name>
    <dbReference type="NCBI Taxonomy" id="2841257"/>
    <lineage>
        <taxon>Archaea</taxon>
        <taxon>Methanobacteriati</taxon>
        <taxon>Methanobacteriota</taxon>
        <taxon>Stenosarchaea group</taxon>
        <taxon>Halobacteria</taxon>
        <taxon>Halobacteriales</taxon>
        <taxon>Haloarculaceae</taxon>
        <taxon>Halapricum</taxon>
    </lineage>
</organism>
<dbReference type="Pfam" id="PF03745">
    <property type="entry name" value="DUF309"/>
    <property type="match status" value="1"/>
</dbReference>
<dbReference type="GO" id="GO:0016787">
    <property type="term" value="F:hydrolase activity"/>
    <property type="evidence" value="ECO:0007669"/>
    <property type="project" value="UniProtKB-KW"/>
</dbReference>
<sequence length="213" mass="23847">MDAHLRAGIAIYNAGYYHAAHDAWEEYWMGLSEGPDKDFLQGLIQFTAAVYHTTNDNWLGARKLADTSQEYLDGLGDRYCGVDLSTVRYHLRALERDPERVGSAPPPQVEHDGRPVGLDDLDFEATGVAATVLAEDLEYDEGVFERGVEYARRDLEDGNQTSPFVSLVLDFVRESQGTGEGDSDVDHRDIIAQRLGEHVDRRRSREADVDGLF</sequence>
<dbReference type="InterPro" id="IPR023203">
    <property type="entry name" value="TTHA0068_sf"/>
</dbReference>
<name>A0A897NM28_9EURY</name>
<dbReference type="Proteomes" id="UP000663292">
    <property type="component" value="Chromosome"/>
</dbReference>
<proteinExistence type="predicted"/>
<dbReference type="GeneID" id="68856837"/>
<dbReference type="PANTHER" id="PTHR34796">
    <property type="entry name" value="EXPRESSED PROTEIN"/>
    <property type="match status" value="1"/>
</dbReference>